<dbReference type="PANTHER" id="PTHR47506">
    <property type="entry name" value="TRANSCRIPTIONAL REGULATORY PROTEIN"/>
    <property type="match status" value="1"/>
</dbReference>
<reference evidence="6 7" key="1">
    <citation type="submission" date="2023-09" db="EMBL/GenBank/DDBJ databases">
        <title>Whole genome shotgun sequencing (WGS) of Bosea sp. ZW T0_25, isolated from stored onions (Allium cepa).</title>
        <authorList>
            <person name="Stoll D.A."/>
            <person name="Huch M."/>
        </authorList>
    </citation>
    <scope>NUCLEOTIDE SEQUENCE [LARGE SCALE GENOMIC DNA]</scope>
    <source>
        <strain evidence="6 7">ZW T0_25</strain>
    </source>
</reference>
<dbReference type="PROSITE" id="PS50977">
    <property type="entry name" value="HTH_TETR_2"/>
    <property type="match status" value="1"/>
</dbReference>
<keyword evidence="3" id="KW-0804">Transcription</keyword>
<dbReference type="InterPro" id="IPR009057">
    <property type="entry name" value="Homeodomain-like_sf"/>
</dbReference>
<evidence type="ECO:0000313" key="6">
    <source>
        <dbReference type="EMBL" id="MDU0341815.1"/>
    </source>
</evidence>
<evidence type="ECO:0000259" key="5">
    <source>
        <dbReference type="PROSITE" id="PS50977"/>
    </source>
</evidence>
<dbReference type="PRINTS" id="PR00455">
    <property type="entry name" value="HTHTETR"/>
</dbReference>
<dbReference type="EMBL" id="JAWDID010000029">
    <property type="protein sequence ID" value="MDU0341815.1"/>
    <property type="molecule type" value="Genomic_DNA"/>
</dbReference>
<feature type="domain" description="HTH tetR-type" evidence="5">
    <location>
        <begin position="9"/>
        <end position="69"/>
    </location>
</feature>
<dbReference type="Gene3D" id="1.10.10.60">
    <property type="entry name" value="Homeodomain-like"/>
    <property type="match status" value="1"/>
</dbReference>
<keyword evidence="1" id="KW-0805">Transcription regulation</keyword>
<dbReference type="Gene3D" id="1.10.357.10">
    <property type="entry name" value="Tetracycline Repressor, domain 2"/>
    <property type="match status" value="1"/>
</dbReference>
<evidence type="ECO:0000256" key="3">
    <source>
        <dbReference type="ARBA" id="ARBA00023163"/>
    </source>
</evidence>
<comment type="caution">
    <text evidence="6">The sequence shown here is derived from an EMBL/GenBank/DDBJ whole genome shotgun (WGS) entry which is preliminary data.</text>
</comment>
<keyword evidence="2 4" id="KW-0238">DNA-binding</keyword>
<accession>A0ABU3SAJ8</accession>
<dbReference type="Pfam" id="PF00440">
    <property type="entry name" value="TetR_N"/>
    <property type="match status" value="1"/>
</dbReference>
<evidence type="ECO:0000256" key="1">
    <source>
        <dbReference type="ARBA" id="ARBA00023015"/>
    </source>
</evidence>
<name>A0ABU3SAJ8_9HYPH</name>
<dbReference type="SUPFAM" id="SSF46689">
    <property type="entry name" value="Homeodomain-like"/>
    <property type="match status" value="1"/>
</dbReference>
<evidence type="ECO:0000313" key="7">
    <source>
        <dbReference type="Proteomes" id="UP001254257"/>
    </source>
</evidence>
<protein>
    <submittedName>
        <fullName evidence="6">TetR/AcrR family transcriptional regulator</fullName>
    </submittedName>
</protein>
<proteinExistence type="predicted"/>
<dbReference type="InterPro" id="IPR036271">
    <property type="entry name" value="Tet_transcr_reg_TetR-rel_C_sf"/>
</dbReference>
<dbReference type="PANTHER" id="PTHR47506:SF7">
    <property type="entry name" value="TRANSCRIPTIONAL REGULATORY PROTEIN"/>
    <property type="match status" value="1"/>
</dbReference>
<organism evidence="6 7">
    <name type="scientific">Bosea rubneri</name>
    <dbReference type="NCBI Taxonomy" id="3075434"/>
    <lineage>
        <taxon>Bacteria</taxon>
        <taxon>Pseudomonadati</taxon>
        <taxon>Pseudomonadota</taxon>
        <taxon>Alphaproteobacteria</taxon>
        <taxon>Hyphomicrobiales</taxon>
        <taxon>Boseaceae</taxon>
        <taxon>Bosea</taxon>
    </lineage>
</organism>
<keyword evidence="7" id="KW-1185">Reference proteome</keyword>
<sequence length="193" mass="20229">MRVSREQMAENRERILETAATLFRERGFDGVGVADVMKAVGLTHGGFYGHFSSKDDLAAQALGRAFGNANQWLEDAKAAEPAAPLQGIADRYLSPLHRDDPGHGCPVAALGSDIARQGEASRQAATEGARAAIASLSAIMPGESEEERRAAALASYATLIGALVLSRMVEDKALSEEILAAARAALGAKPAET</sequence>
<evidence type="ECO:0000256" key="4">
    <source>
        <dbReference type="PROSITE-ProRule" id="PRU00335"/>
    </source>
</evidence>
<feature type="DNA-binding region" description="H-T-H motif" evidence="4">
    <location>
        <begin position="32"/>
        <end position="51"/>
    </location>
</feature>
<evidence type="ECO:0000256" key="2">
    <source>
        <dbReference type="ARBA" id="ARBA00023125"/>
    </source>
</evidence>
<dbReference type="RefSeq" id="WP_316019626.1">
    <property type="nucleotide sequence ID" value="NZ_JAWDID010000029.1"/>
</dbReference>
<dbReference type="InterPro" id="IPR001647">
    <property type="entry name" value="HTH_TetR"/>
</dbReference>
<gene>
    <name evidence="6" type="ORF">RKE40_18080</name>
</gene>
<dbReference type="Proteomes" id="UP001254257">
    <property type="component" value="Unassembled WGS sequence"/>
</dbReference>
<dbReference type="SUPFAM" id="SSF48498">
    <property type="entry name" value="Tetracyclin repressor-like, C-terminal domain"/>
    <property type="match status" value="1"/>
</dbReference>